<dbReference type="PROSITE" id="PS50279">
    <property type="entry name" value="BPTI_KUNITZ_2"/>
    <property type="match status" value="1"/>
</dbReference>
<dbReference type="PROSITE" id="PS00280">
    <property type="entry name" value="BPTI_KUNITZ_1"/>
    <property type="match status" value="1"/>
</dbReference>
<keyword evidence="1" id="KW-1015">Disulfide bond</keyword>
<reference evidence="4" key="2">
    <citation type="submission" date="2014-09" db="EMBL/GenBank/DDBJ databases">
        <authorList>
            <person name="Gonzales D.T.T."/>
            <person name="Saloma C.P."/>
        </authorList>
    </citation>
    <scope>NUCLEOTIDE SEQUENCE</scope>
    <source>
        <tissue evidence="4">Venom duct</tissue>
    </source>
</reference>
<feature type="chain" id="PRO_5001937815" evidence="2">
    <location>
        <begin position="22"/>
        <end position="106"/>
    </location>
</feature>
<dbReference type="Pfam" id="PF00014">
    <property type="entry name" value="Kunitz_BPTI"/>
    <property type="match status" value="1"/>
</dbReference>
<organism evidence="4">
    <name type="scientific">Unedogemmula bisaya</name>
    <name type="common">Sea snail</name>
    <name type="synonym">Lophiotoma bisaya</name>
    <dbReference type="NCBI Taxonomy" id="746885"/>
    <lineage>
        <taxon>Eukaryota</taxon>
        <taxon>Metazoa</taxon>
        <taxon>Spiralia</taxon>
        <taxon>Lophotrochozoa</taxon>
        <taxon>Mollusca</taxon>
        <taxon>Gastropoda</taxon>
        <taxon>Caenogastropoda</taxon>
        <taxon>Neogastropoda</taxon>
        <taxon>Conoidea</taxon>
        <taxon>Turridae</taxon>
        <taxon>Unedogemmula</taxon>
    </lineage>
</organism>
<name>A0A098LXY1_UNEBI</name>
<feature type="domain" description="BPTI/Kunitz inhibitor" evidence="3">
    <location>
        <begin position="33"/>
        <end position="83"/>
    </location>
</feature>
<proteinExistence type="predicted"/>
<dbReference type="GO" id="GO:0004867">
    <property type="term" value="F:serine-type endopeptidase inhibitor activity"/>
    <property type="evidence" value="ECO:0007669"/>
    <property type="project" value="InterPro"/>
</dbReference>
<keyword evidence="2" id="KW-0732">Signal</keyword>
<evidence type="ECO:0000313" key="4">
    <source>
        <dbReference type="EMBL" id="JAC94821.1"/>
    </source>
</evidence>
<dbReference type="InterPro" id="IPR002223">
    <property type="entry name" value="Kunitz_BPTI"/>
</dbReference>
<dbReference type="AlphaFoldDB" id="A0A098LXY1"/>
<accession>A0A098LXY1</accession>
<dbReference type="CDD" id="cd00109">
    <property type="entry name" value="Kunitz-type"/>
    <property type="match status" value="1"/>
</dbReference>
<evidence type="ECO:0000256" key="2">
    <source>
        <dbReference type="SAM" id="SignalP"/>
    </source>
</evidence>
<evidence type="ECO:0000256" key="1">
    <source>
        <dbReference type="ARBA" id="ARBA00023157"/>
    </source>
</evidence>
<dbReference type="PRINTS" id="PR00759">
    <property type="entry name" value="BASICPTASE"/>
</dbReference>
<dbReference type="PANTHER" id="PTHR46751">
    <property type="entry name" value="EPPIN"/>
    <property type="match status" value="1"/>
</dbReference>
<evidence type="ECO:0000259" key="3">
    <source>
        <dbReference type="PROSITE" id="PS50279"/>
    </source>
</evidence>
<dbReference type="SMART" id="SM00131">
    <property type="entry name" value="KU"/>
    <property type="match status" value="1"/>
</dbReference>
<dbReference type="SUPFAM" id="SSF57362">
    <property type="entry name" value="BPTI-like"/>
    <property type="match status" value="1"/>
</dbReference>
<dbReference type="PANTHER" id="PTHR46751:SF1">
    <property type="entry name" value="WAP FOUR-DISULFIDE CORE DOMAIN PROTEIN 6A"/>
    <property type="match status" value="1"/>
</dbReference>
<protein>
    <submittedName>
        <fullName evidence="4">Ubs_36 putative toxin</fullName>
    </submittedName>
</protein>
<reference evidence="4" key="1">
    <citation type="journal article" date="2014" name="Toxicon">
        <title>A bioinformatics survey for conotoxin-like sequences in three turrid snail venom duct transcriptomes.</title>
        <authorList>
            <person name="Gonzales D.T."/>
            <person name="Saloma C.P."/>
        </authorList>
    </citation>
    <scope>NUCLEOTIDE SEQUENCE</scope>
    <source>
        <tissue evidence="4">Venom duct</tissue>
    </source>
</reference>
<dbReference type="InterPro" id="IPR036880">
    <property type="entry name" value="Kunitz_BPTI_sf"/>
</dbReference>
<dbReference type="Gene3D" id="4.10.410.10">
    <property type="entry name" value="Pancreatic trypsin inhibitor Kunitz domain"/>
    <property type="match status" value="1"/>
</dbReference>
<sequence length="106" mass="12506">MEGRRFGVVLFLAIGIHSVEGGKMRTTIREKTCEQEADPGQCFAHIPMIYYDSDTKTCRWFVYGGCDGNDNRFHNVKACRDYCVRWTGWNTIWHRLGWHRRQLPNH</sequence>
<dbReference type="EMBL" id="GBQY01000036">
    <property type="protein sequence ID" value="JAC94821.1"/>
    <property type="molecule type" value="Transcribed_RNA"/>
</dbReference>
<dbReference type="GO" id="GO:0005615">
    <property type="term" value="C:extracellular space"/>
    <property type="evidence" value="ECO:0007669"/>
    <property type="project" value="TreeGrafter"/>
</dbReference>
<dbReference type="InterPro" id="IPR051388">
    <property type="entry name" value="Serpin_venom_toxin"/>
</dbReference>
<dbReference type="InterPro" id="IPR020901">
    <property type="entry name" value="Prtase_inh_Kunz-CS"/>
</dbReference>
<feature type="signal peptide" evidence="2">
    <location>
        <begin position="1"/>
        <end position="21"/>
    </location>
</feature>
<dbReference type="FunFam" id="4.10.410.10:FF:000020">
    <property type="entry name" value="Collagen, type VI, alpha 3"/>
    <property type="match status" value="1"/>
</dbReference>